<protein>
    <recommendedName>
        <fullName evidence="4">Transmembrane protein</fullName>
    </recommendedName>
</protein>
<evidence type="ECO:0000313" key="3">
    <source>
        <dbReference type="Proteomes" id="UP000037122"/>
    </source>
</evidence>
<proteinExistence type="predicted"/>
<name>A0A0L0P0Y0_CANAR</name>
<sequence length="134" mass="14720">MFKTTFLGVGYTVRHINYHYKPRKPTIDIKQTTVANAVGSKAASPTIMNGAKGTPTFPKGTLVQTIKQRSPYFLFGLLATSCIVGWPFVFLTGSDAVHHVPPKLLTALVQKTEEGLTVGDIQHVHRDIPDDDDE</sequence>
<reference evidence="3" key="1">
    <citation type="journal article" date="2015" name="BMC Genomics">
        <title>Draft genome of a commonly misdiagnosed multidrug resistant pathogen Candida auris.</title>
        <authorList>
            <person name="Chatterjee S."/>
            <person name="Alampalli S.V."/>
            <person name="Nageshan R.K."/>
            <person name="Chettiar S.T."/>
            <person name="Joshi S."/>
            <person name="Tatu U.S."/>
        </authorList>
    </citation>
    <scope>NUCLEOTIDE SEQUENCE [LARGE SCALE GENOMIC DNA]</scope>
    <source>
        <strain evidence="3">6684</strain>
    </source>
</reference>
<dbReference type="VEuPathDB" id="FungiDB:QG37_03354"/>
<dbReference type="EMBL" id="LGST01000021">
    <property type="protein sequence ID" value="KND99923.1"/>
    <property type="molecule type" value="Genomic_DNA"/>
</dbReference>
<dbReference type="AlphaFoldDB" id="A0A0L0P0Y0"/>
<evidence type="ECO:0008006" key="4">
    <source>
        <dbReference type="Google" id="ProtNLM"/>
    </source>
</evidence>
<feature type="transmembrane region" description="Helical" evidence="1">
    <location>
        <begin position="72"/>
        <end position="91"/>
    </location>
</feature>
<gene>
    <name evidence="2" type="ORF">QG37_03354</name>
</gene>
<organism evidence="2 3">
    <name type="scientific">Candidozyma auris</name>
    <name type="common">Yeast</name>
    <name type="synonym">Candida auris</name>
    <dbReference type="NCBI Taxonomy" id="498019"/>
    <lineage>
        <taxon>Eukaryota</taxon>
        <taxon>Fungi</taxon>
        <taxon>Dikarya</taxon>
        <taxon>Ascomycota</taxon>
        <taxon>Saccharomycotina</taxon>
        <taxon>Pichiomycetes</taxon>
        <taxon>Metschnikowiaceae</taxon>
        <taxon>Candidozyma</taxon>
    </lineage>
</organism>
<comment type="caution">
    <text evidence="2">The sequence shown here is derived from an EMBL/GenBank/DDBJ whole genome shotgun (WGS) entry which is preliminary data.</text>
</comment>
<keyword evidence="1" id="KW-1133">Transmembrane helix</keyword>
<keyword evidence="1" id="KW-0812">Transmembrane</keyword>
<keyword evidence="1" id="KW-0472">Membrane</keyword>
<dbReference type="VEuPathDB" id="FungiDB:CJJ07_005007"/>
<dbReference type="Proteomes" id="UP000037122">
    <property type="component" value="Unassembled WGS sequence"/>
</dbReference>
<dbReference type="VEuPathDB" id="FungiDB:B9J08_000502"/>
<evidence type="ECO:0000313" key="2">
    <source>
        <dbReference type="EMBL" id="KND99923.1"/>
    </source>
</evidence>
<accession>A0A0L0P0Y0</accession>
<evidence type="ECO:0000256" key="1">
    <source>
        <dbReference type="SAM" id="Phobius"/>
    </source>
</evidence>
<dbReference type="VEuPathDB" id="FungiDB:CJI97_000503"/>